<dbReference type="PROSITE" id="PS50004">
    <property type="entry name" value="C2"/>
    <property type="match status" value="1"/>
</dbReference>
<dbReference type="SUPFAM" id="SSF49562">
    <property type="entry name" value="C2 domain (Calcium/lipid-binding domain, CaLB)"/>
    <property type="match status" value="1"/>
</dbReference>
<dbReference type="Gene3D" id="2.60.40.150">
    <property type="entry name" value="C2 domain"/>
    <property type="match status" value="1"/>
</dbReference>
<dbReference type="GO" id="GO:0005544">
    <property type="term" value="F:calcium-dependent phospholipid binding"/>
    <property type="evidence" value="ECO:0007669"/>
    <property type="project" value="InterPro"/>
</dbReference>
<organism evidence="3">
    <name type="scientific">Trieres chinensis</name>
    <name type="common">Marine centric diatom</name>
    <name type="synonym">Odontella sinensis</name>
    <dbReference type="NCBI Taxonomy" id="1514140"/>
    <lineage>
        <taxon>Eukaryota</taxon>
        <taxon>Sar</taxon>
        <taxon>Stramenopiles</taxon>
        <taxon>Ochrophyta</taxon>
        <taxon>Bacillariophyta</taxon>
        <taxon>Mediophyceae</taxon>
        <taxon>Biddulphiophycidae</taxon>
        <taxon>Eupodiscales</taxon>
        <taxon>Parodontellaceae</taxon>
        <taxon>Trieres</taxon>
    </lineage>
</organism>
<dbReference type="EMBL" id="HBGO01000280">
    <property type="protein sequence ID" value="CAD9318706.1"/>
    <property type="molecule type" value="Transcribed_RNA"/>
</dbReference>
<evidence type="ECO:0000313" key="3">
    <source>
        <dbReference type="EMBL" id="CAD9318706.1"/>
    </source>
</evidence>
<evidence type="ECO:0000256" key="1">
    <source>
        <dbReference type="SAM" id="MobiDB-lite"/>
    </source>
</evidence>
<dbReference type="InterPro" id="IPR000008">
    <property type="entry name" value="C2_dom"/>
</dbReference>
<accession>A0A7S1YTB7</accession>
<proteinExistence type="predicted"/>
<evidence type="ECO:0000259" key="2">
    <source>
        <dbReference type="PROSITE" id="PS50004"/>
    </source>
</evidence>
<dbReference type="PANTHER" id="PTHR10857">
    <property type="entry name" value="COPINE"/>
    <property type="match status" value="1"/>
</dbReference>
<dbReference type="InterPro" id="IPR035892">
    <property type="entry name" value="C2_domain_sf"/>
</dbReference>
<dbReference type="PANTHER" id="PTHR10857:SF106">
    <property type="entry name" value="C2 DOMAIN-CONTAINING PROTEIN"/>
    <property type="match status" value="1"/>
</dbReference>
<dbReference type="CDD" id="cd04047">
    <property type="entry name" value="C2B_Copine"/>
    <property type="match status" value="1"/>
</dbReference>
<dbReference type="InterPro" id="IPR037768">
    <property type="entry name" value="C2B_Copine"/>
</dbReference>
<sequence>MILHEWQATIVTVITDESRDDYSEISGIEVSINELKSEHSEDAKTSKGFFPKPRRDSVPIVPPNGTLQLQIRGLGIKNIETGRLGLGVIDPYFELRRLRIDHQSKSKRWEVVYTSEVIKNHRNPFWDEVSIDLKDLCDHDVMKPMRVLVHDWGRWGSRIIGSFETNVAELMDHVAIRGNADWERSFPIYGFNTKKKKLELRGRVCVLTANVIV</sequence>
<protein>
    <recommendedName>
        <fullName evidence="2">C2 domain-containing protein</fullName>
    </recommendedName>
</protein>
<dbReference type="GO" id="GO:0071277">
    <property type="term" value="P:cellular response to calcium ion"/>
    <property type="evidence" value="ECO:0007669"/>
    <property type="project" value="TreeGrafter"/>
</dbReference>
<reference evidence="3" key="1">
    <citation type="submission" date="2021-01" db="EMBL/GenBank/DDBJ databases">
        <authorList>
            <person name="Corre E."/>
            <person name="Pelletier E."/>
            <person name="Niang G."/>
            <person name="Scheremetjew M."/>
            <person name="Finn R."/>
            <person name="Kale V."/>
            <person name="Holt S."/>
            <person name="Cochrane G."/>
            <person name="Meng A."/>
            <person name="Brown T."/>
            <person name="Cohen L."/>
        </authorList>
    </citation>
    <scope>NUCLEOTIDE SEQUENCE</scope>
    <source>
        <strain evidence="3">Grunow 1884</strain>
    </source>
</reference>
<gene>
    <name evidence="3" type="ORF">OSIN01602_LOCUS127</name>
</gene>
<dbReference type="GO" id="GO:0005886">
    <property type="term" value="C:plasma membrane"/>
    <property type="evidence" value="ECO:0007669"/>
    <property type="project" value="TreeGrafter"/>
</dbReference>
<dbReference type="InterPro" id="IPR045052">
    <property type="entry name" value="Copine"/>
</dbReference>
<dbReference type="AlphaFoldDB" id="A0A7S1YTB7"/>
<feature type="compositionally biased region" description="Basic and acidic residues" evidence="1">
    <location>
        <begin position="36"/>
        <end position="45"/>
    </location>
</feature>
<feature type="domain" description="C2" evidence="2">
    <location>
        <begin position="50"/>
        <end position="183"/>
    </location>
</feature>
<dbReference type="Pfam" id="PF00168">
    <property type="entry name" value="C2"/>
    <property type="match status" value="1"/>
</dbReference>
<feature type="region of interest" description="Disordered" evidence="1">
    <location>
        <begin position="36"/>
        <end position="55"/>
    </location>
</feature>
<name>A0A7S1YTB7_TRICV</name>